<evidence type="ECO:0000259" key="3">
    <source>
        <dbReference type="Pfam" id="PF01207"/>
    </source>
</evidence>
<dbReference type="PANTHER" id="PTHR11082:SF5">
    <property type="entry name" value="TRNA-DIHYDROURIDINE(16_17) SYNTHASE [NAD(P)(+)]-LIKE"/>
    <property type="match status" value="1"/>
</dbReference>
<dbReference type="InterPro" id="IPR013785">
    <property type="entry name" value="Aldolase_TIM"/>
</dbReference>
<dbReference type="InterPro" id="IPR035587">
    <property type="entry name" value="DUS-like_FMN-bd"/>
</dbReference>
<dbReference type="STRING" id="703135.A0A2A9NM02"/>
<dbReference type="GO" id="GO:0017150">
    <property type="term" value="F:tRNA dihydrouridine synthase activity"/>
    <property type="evidence" value="ECO:0007669"/>
    <property type="project" value="TreeGrafter"/>
</dbReference>
<dbReference type="PANTHER" id="PTHR11082">
    <property type="entry name" value="TRNA-DIHYDROURIDINE SYNTHASE"/>
    <property type="match status" value="1"/>
</dbReference>
<dbReference type="Gene3D" id="3.20.20.70">
    <property type="entry name" value="Aldolase class I"/>
    <property type="match status" value="1"/>
</dbReference>
<sequence>MNQSFTVPVSTKLRLCQPIEKTLEFAQRLEHVGASWVTLHARTVSARRRRQGAADLSQVKRLKGGLSIPVVSNGNVRLWDDLCENLTLTGADGLMVGETLLGNPCIFHGPNLPEPVDISLEYLSLCQQYPGTATIRNIQTHIRHFIGFQYSRHPWFNNFRADLDATTTLEEIERLLIVKVERWLSRTPRCLQTEPEDVLESDASCDLRGDSPLNLMLPGYIPSP</sequence>
<keyword evidence="5" id="KW-1185">Reference proteome</keyword>
<keyword evidence="1" id="KW-0521">NADP</keyword>
<dbReference type="AlphaFoldDB" id="A0A2A9NM02"/>
<protein>
    <recommendedName>
        <fullName evidence="3">DUS-like FMN-binding domain-containing protein</fullName>
    </recommendedName>
</protein>
<dbReference type="Proteomes" id="UP000242287">
    <property type="component" value="Unassembled WGS sequence"/>
</dbReference>
<evidence type="ECO:0000313" key="5">
    <source>
        <dbReference type="Proteomes" id="UP000242287"/>
    </source>
</evidence>
<dbReference type="SUPFAM" id="SSF51395">
    <property type="entry name" value="FMN-linked oxidoreductases"/>
    <property type="match status" value="1"/>
</dbReference>
<evidence type="ECO:0000256" key="2">
    <source>
        <dbReference type="ARBA" id="ARBA00023027"/>
    </source>
</evidence>
<evidence type="ECO:0000313" key="4">
    <source>
        <dbReference type="EMBL" id="PFH48703.1"/>
    </source>
</evidence>
<keyword evidence="2" id="KW-0520">NAD</keyword>
<dbReference type="EMBL" id="KZ302053">
    <property type="protein sequence ID" value="PFH48703.1"/>
    <property type="molecule type" value="Genomic_DNA"/>
</dbReference>
<accession>A0A2A9NM02</accession>
<feature type="domain" description="DUS-like FMN-binding" evidence="3">
    <location>
        <begin position="3"/>
        <end position="109"/>
    </location>
</feature>
<dbReference type="Pfam" id="PF01207">
    <property type="entry name" value="Dus"/>
    <property type="match status" value="1"/>
</dbReference>
<dbReference type="OrthoDB" id="272303at2759"/>
<proteinExistence type="predicted"/>
<evidence type="ECO:0000256" key="1">
    <source>
        <dbReference type="ARBA" id="ARBA00022857"/>
    </source>
</evidence>
<reference evidence="4 5" key="1">
    <citation type="submission" date="2014-02" db="EMBL/GenBank/DDBJ databases">
        <title>Transposable element dynamics among asymbiotic and ectomycorrhizal Amanita fungi.</title>
        <authorList>
            <consortium name="DOE Joint Genome Institute"/>
            <person name="Hess J."/>
            <person name="Skrede I."/>
            <person name="Wolfe B."/>
            <person name="LaButti K."/>
            <person name="Ohm R.A."/>
            <person name="Grigoriev I.V."/>
            <person name="Pringle A."/>
        </authorList>
    </citation>
    <scope>NUCLEOTIDE SEQUENCE [LARGE SCALE GENOMIC DNA]</scope>
    <source>
        <strain evidence="4 5">SKay4041</strain>
    </source>
</reference>
<gene>
    <name evidence="4" type="ORF">AMATHDRAFT_64798</name>
</gene>
<name>A0A2A9NM02_9AGAR</name>
<organism evidence="4 5">
    <name type="scientific">Amanita thiersii Skay4041</name>
    <dbReference type="NCBI Taxonomy" id="703135"/>
    <lineage>
        <taxon>Eukaryota</taxon>
        <taxon>Fungi</taxon>
        <taxon>Dikarya</taxon>
        <taxon>Basidiomycota</taxon>
        <taxon>Agaricomycotina</taxon>
        <taxon>Agaricomycetes</taxon>
        <taxon>Agaricomycetidae</taxon>
        <taxon>Agaricales</taxon>
        <taxon>Pluteineae</taxon>
        <taxon>Amanitaceae</taxon>
        <taxon>Amanita</taxon>
    </lineage>
</organism>